<reference evidence="4" key="2">
    <citation type="submission" date="1995-04" db="EMBL/GenBank/DDBJ databases">
        <authorList>
            <person name="Smith D.R."/>
        </authorList>
    </citation>
    <scope>NUCLEOTIDE SEQUENCE</scope>
</reference>
<dbReference type="AlphaFoldDB" id="Q50041"/>
<dbReference type="PROSITE" id="PS51755">
    <property type="entry name" value="OMPR_PHOB"/>
    <property type="match status" value="1"/>
</dbReference>
<evidence type="ECO:0000313" key="4">
    <source>
        <dbReference type="EMBL" id="AAA62997.1"/>
    </source>
</evidence>
<feature type="domain" description="OmpR/PhoB-type" evidence="3">
    <location>
        <begin position="1"/>
        <end position="47"/>
    </location>
</feature>
<dbReference type="Gene3D" id="1.10.10.10">
    <property type="entry name" value="Winged helix-like DNA-binding domain superfamily/Winged helix DNA-binding domain"/>
    <property type="match status" value="1"/>
</dbReference>
<accession>Q50041</accession>
<proteinExistence type="predicted"/>
<dbReference type="InterPro" id="IPR001867">
    <property type="entry name" value="OmpR/PhoB-type_DNA-bd"/>
</dbReference>
<dbReference type="GO" id="GO:0006355">
    <property type="term" value="P:regulation of DNA-templated transcription"/>
    <property type="evidence" value="ECO:0007669"/>
    <property type="project" value="InterPro"/>
</dbReference>
<dbReference type="SUPFAM" id="SSF46894">
    <property type="entry name" value="C-terminal effector domain of the bipartite response regulators"/>
    <property type="match status" value="1"/>
</dbReference>
<protein>
    <submittedName>
        <fullName evidence="4">RegX</fullName>
    </submittedName>
</protein>
<name>Q50041_MYCLR</name>
<evidence type="ECO:0000256" key="2">
    <source>
        <dbReference type="PROSITE-ProRule" id="PRU01091"/>
    </source>
</evidence>
<dbReference type="GO" id="GO:0003677">
    <property type="term" value="F:DNA binding"/>
    <property type="evidence" value="ECO:0007669"/>
    <property type="project" value="UniProtKB-UniRule"/>
</dbReference>
<dbReference type="EMBL" id="U15182">
    <property type="protein sequence ID" value="AAA62997.1"/>
    <property type="molecule type" value="Genomic_DNA"/>
</dbReference>
<dbReference type="InterPro" id="IPR036388">
    <property type="entry name" value="WH-like_DNA-bd_sf"/>
</dbReference>
<feature type="DNA-binding region" description="OmpR/PhoB-type" evidence="2">
    <location>
        <begin position="1"/>
        <end position="47"/>
    </location>
</feature>
<reference evidence="4" key="1">
    <citation type="submission" date="1994-09" db="EMBL/GenBank/DDBJ databases">
        <authorList>
            <person name="Robison K."/>
        </authorList>
    </citation>
    <scope>NUCLEOTIDE SEQUENCE</scope>
</reference>
<evidence type="ECO:0000256" key="1">
    <source>
        <dbReference type="ARBA" id="ARBA00023125"/>
    </source>
</evidence>
<evidence type="ECO:0000259" key="3">
    <source>
        <dbReference type="PROSITE" id="PS51755"/>
    </source>
</evidence>
<dbReference type="GO" id="GO:0000160">
    <property type="term" value="P:phosphorelay signal transduction system"/>
    <property type="evidence" value="ECO:0007669"/>
    <property type="project" value="InterPro"/>
</dbReference>
<organism evidence="4">
    <name type="scientific">Mycobacterium leprae</name>
    <dbReference type="NCBI Taxonomy" id="1769"/>
    <lineage>
        <taxon>Bacteria</taxon>
        <taxon>Bacillati</taxon>
        <taxon>Actinomycetota</taxon>
        <taxon>Actinomycetes</taxon>
        <taxon>Mycobacteriales</taxon>
        <taxon>Mycobacteriaceae</taxon>
        <taxon>Mycobacterium</taxon>
    </lineage>
</organism>
<dbReference type="InterPro" id="IPR016032">
    <property type="entry name" value="Sig_transdc_resp-reg_C-effctor"/>
</dbReference>
<dbReference type="Pfam" id="PF00486">
    <property type="entry name" value="Trans_reg_C"/>
    <property type="match status" value="1"/>
</dbReference>
<keyword evidence="1 2" id="KW-0238">DNA-binding</keyword>
<sequence length="47" mass="5263">MKAIYTARLPGCPLHHLTSKEFELLEYLAQLAGRVFTPAQLLHEVVG</sequence>